<organism evidence="2 3">
    <name type="scientific">Brachionus calyciflorus</name>
    <dbReference type="NCBI Taxonomy" id="104777"/>
    <lineage>
        <taxon>Eukaryota</taxon>
        <taxon>Metazoa</taxon>
        <taxon>Spiralia</taxon>
        <taxon>Gnathifera</taxon>
        <taxon>Rotifera</taxon>
        <taxon>Eurotatoria</taxon>
        <taxon>Monogononta</taxon>
        <taxon>Pseudotrocha</taxon>
        <taxon>Ploima</taxon>
        <taxon>Brachionidae</taxon>
        <taxon>Brachionus</taxon>
    </lineage>
</organism>
<accession>A0A813R7P7</accession>
<feature type="transmembrane region" description="Helical" evidence="1">
    <location>
        <begin position="363"/>
        <end position="384"/>
    </location>
</feature>
<dbReference type="PANTHER" id="PTHR21579:SF20">
    <property type="entry name" value="PROTEIN TINCAR"/>
    <property type="match status" value="1"/>
</dbReference>
<dbReference type="EMBL" id="CAJNOC010000572">
    <property type="protein sequence ID" value="CAF0778225.1"/>
    <property type="molecule type" value="Genomic_DNA"/>
</dbReference>
<gene>
    <name evidence="2" type="ORF">OXX778_LOCUS5314</name>
</gene>
<feature type="transmembrane region" description="Helical" evidence="1">
    <location>
        <begin position="274"/>
        <end position="295"/>
    </location>
</feature>
<keyword evidence="1" id="KW-0812">Transmembrane</keyword>
<name>A0A813R7P7_9BILA</name>
<proteinExistence type="predicted"/>
<dbReference type="InterPro" id="IPR053291">
    <property type="entry name" value="Ommatidial_diff-associated"/>
</dbReference>
<sequence length="669" mass="78596">MCFKLCNSRKCCISIWATWYAFLIVFLHAFLIKDHVKDILNLRKAFDEDSNTVRVHYLWWEHESSSSTIDNKEVIQYPSIQINLKEEYIARIILTCFSVFFLILFFLTSMKKIGNFSNDGVKLGRDFFCEKLHHHHRHYTHDTKLESNIKLKQDTESLESDTISSETSDNTKNKKFSKFFFNTLSLIWRHFLPVSSVLHLLSILTLLIQDLIYEPTDLILNDLNSIQNSTCPGTRNMTQCFIDIFLKYKTETSGEFTFEKSYIYEKFLEFKFEIVSIGLAYLTLSIRYGAVFWYTNKTLSYLISLVGLICTIEQLFQLYIFIYISKQIIFAKLSNLITAKLNLQSVNFGIFNITLIIDDEYKLILLYSFLSLAVLLSLIPIYSFSYLKYKERFFLEETLFVRTILEDTREKAKKRKASVISLNKLDKANFLDHKIERHLSVTSSINLVNQNRNCFNYCPHLIATLQLVLICALKLPFSYDLIIYFNNYKDFVLMLAIINEILHTIILLFIWLILTLKTEWQMHLRTSFSICHWTYHLKLCEKNDFEVDKENLKCAENSEENEFFNSESLYRNEIRKSSRNILRNTASVVPAYVRPENRLNRISQPAYLTSSTPSTQRYHSQTIEIPIVSSPNLVYKNLNQNVPSSAQTQATKQILYLKRDSANEYESRV</sequence>
<evidence type="ECO:0000256" key="1">
    <source>
        <dbReference type="SAM" id="Phobius"/>
    </source>
</evidence>
<feature type="transmembrane region" description="Helical" evidence="1">
    <location>
        <begin position="491"/>
        <end position="514"/>
    </location>
</feature>
<dbReference type="OrthoDB" id="10033661at2759"/>
<feature type="transmembrane region" description="Helical" evidence="1">
    <location>
        <begin position="461"/>
        <end position="485"/>
    </location>
</feature>
<dbReference type="Proteomes" id="UP000663879">
    <property type="component" value="Unassembled WGS sequence"/>
</dbReference>
<protein>
    <submittedName>
        <fullName evidence="2">Uncharacterized protein</fullName>
    </submittedName>
</protein>
<feature type="transmembrane region" description="Helical" evidence="1">
    <location>
        <begin position="301"/>
        <end position="324"/>
    </location>
</feature>
<keyword evidence="1" id="KW-1133">Transmembrane helix</keyword>
<evidence type="ECO:0000313" key="2">
    <source>
        <dbReference type="EMBL" id="CAF0778225.1"/>
    </source>
</evidence>
<feature type="transmembrane region" description="Helical" evidence="1">
    <location>
        <begin position="12"/>
        <end position="32"/>
    </location>
</feature>
<keyword evidence="3" id="KW-1185">Reference proteome</keyword>
<dbReference type="AlphaFoldDB" id="A0A813R7P7"/>
<feature type="transmembrane region" description="Helical" evidence="1">
    <location>
        <begin position="88"/>
        <end position="107"/>
    </location>
</feature>
<evidence type="ECO:0000313" key="3">
    <source>
        <dbReference type="Proteomes" id="UP000663879"/>
    </source>
</evidence>
<reference evidence="2" key="1">
    <citation type="submission" date="2021-02" db="EMBL/GenBank/DDBJ databases">
        <authorList>
            <person name="Nowell W R."/>
        </authorList>
    </citation>
    <scope>NUCLEOTIDE SEQUENCE</scope>
    <source>
        <strain evidence="2">Ploen Becks lab</strain>
    </source>
</reference>
<keyword evidence="1" id="KW-0472">Membrane</keyword>
<dbReference type="PANTHER" id="PTHR21579">
    <property type="entry name" value="PROTEIN TINCAR"/>
    <property type="match status" value="1"/>
</dbReference>
<comment type="caution">
    <text evidence="2">The sequence shown here is derived from an EMBL/GenBank/DDBJ whole genome shotgun (WGS) entry which is preliminary data.</text>
</comment>